<evidence type="ECO:0000256" key="19">
    <source>
        <dbReference type="SAM" id="MobiDB-lite"/>
    </source>
</evidence>
<evidence type="ECO:0000256" key="2">
    <source>
        <dbReference type="ARBA" id="ARBA00008684"/>
    </source>
</evidence>
<evidence type="ECO:0000256" key="10">
    <source>
        <dbReference type="ARBA" id="ARBA00022741"/>
    </source>
</evidence>
<keyword evidence="16" id="KW-0325">Glycoprotein</keyword>
<dbReference type="PANTHER" id="PTHR48007:SF64">
    <property type="entry name" value="POLLEN RECEPTOR-LIKE KINASE 1"/>
    <property type="match status" value="1"/>
</dbReference>
<evidence type="ECO:0000256" key="9">
    <source>
        <dbReference type="ARBA" id="ARBA00022737"/>
    </source>
</evidence>
<comment type="similarity">
    <text evidence="2">Belongs to the protein kinase superfamily. Ser/Thr protein kinase family.</text>
</comment>
<evidence type="ECO:0000256" key="12">
    <source>
        <dbReference type="ARBA" id="ARBA00022840"/>
    </source>
</evidence>
<dbReference type="SUPFAM" id="SSF52058">
    <property type="entry name" value="L domain-like"/>
    <property type="match status" value="1"/>
</dbReference>
<dbReference type="Pfam" id="PF13855">
    <property type="entry name" value="LRR_8"/>
    <property type="match status" value="1"/>
</dbReference>
<dbReference type="GO" id="GO:0016020">
    <property type="term" value="C:membrane"/>
    <property type="evidence" value="ECO:0007669"/>
    <property type="project" value="UniProtKB-SubCell"/>
</dbReference>
<dbReference type="Pfam" id="PF08263">
    <property type="entry name" value="LRRNT_2"/>
    <property type="match status" value="1"/>
</dbReference>
<dbReference type="AlphaFoldDB" id="A0A9Q0H2P6"/>
<evidence type="ECO:0000256" key="20">
    <source>
        <dbReference type="SAM" id="Phobius"/>
    </source>
</evidence>
<gene>
    <name evidence="22" type="ORF">NE237_025842</name>
</gene>
<evidence type="ECO:0000313" key="22">
    <source>
        <dbReference type="EMBL" id="KAJ4958731.1"/>
    </source>
</evidence>
<feature type="transmembrane region" description="Helical" evidence="20">
    <location>
        <begin position="260"/>
        <end position="284"/>
    </location>
</feature>
<sequence>MLLRAHSSHACARSNPFMTMAGNNLPALVIFFCVIFTAQTASSASPALESDILLKFKSSLINTTALDSSWNAKTNPCTTNWNGVRCIDGNVHGLQLEGLGLTGTIDVDTLAGLKSLRYISLINNNFHSAIPNIWKLGALKAVYLSRNQFYGEIPDEFANMASLKFLHLSRNEFTGKIPSSLARLPRLLELKLDENQFEGNIPDFQQKDLRKITVANNQLVGPIPAGLSKASPADFEGNKGLCGAPLKEACPSANKMSTTLLIFIIVIAIAATLLVLFVVIIVIGRRRTTERLGRPSSIKVVASEDDQMETRSQDQSTSSKKSDNANKLTFLRDDRERFELQDLLRASAEVLGSGSFGSSYKAVLASGEAMVVKRFRHMNKGGREDFQEHMRRLGRLRHPNVLPLVAYYYRKEEKLLVSQFMENGSLASLLHSNKTQNQQGLDWPTRLKIIKGVSSGMAYLHKELPSLSIPHAHLKSSNVVLNESREPLLTDYGLVPVINNESAAQLMVAYKSPEYAAEGRVTKSSDVWCLGTLILEMLTGKLPVNYLMQGKGSDDPDLASWVNSIPKEEWTKVVFDIEMEGTKNGKGEMMKLLKIALSCCEEDLEKRLDLFDAVEKIEEVKERDDDELNSKTTSDEVSVPL</sequence>
<dbReference type="FunFam" id="3.80.10.10:FF:000400">
    <property type="entry name" value="Nuclear pore complex protein NUP107"/>
    <property type="match status" value="1"/>
</dbReference>
<keyword evidence="10" id="KW-0547">Nucleotide-binding</keyword>
<dbReference type="Proteomes" id="UP001141806">
    <property type="component" value="Unassembled WGS sequence"/>
</dbReference>
<dbReference type="Pfam" id="PF00069">
    <property type="entry name" value="Pkinase"/>
    <property type="match status" value="1"/>
</dbReference>
<feature type="region of interest" description="Disordered" evidence="19">
    <location>
        <begin position="622"/>
        <end position="641"/>
    </location>
</feature>
<keyword evidence="9" id="KW-0677">Repeat</keyword>
<keyword evidence="14 20" id="KW-0472">Membrane</keyword>
<dbReference type="InterPro" id="IPR001611">
    <property type="entry name" value="Leu-rich_rpt"/>
</dbReference>
<dbReference type="InterPro" id="IPR011009">
    <property type="entry name" value="Kinase-like_dom_sf"/>
</dbReference>
<feature type="region of interest" description="Disordered" evidence="19">
    <location>
        <begin position="303"/>
        <end position="326"/>
    </location>
</feature>
<dbReference type="Gene3D" id="3.80.10.10">
    <property type="entry name" value="Ribonuclease Inhibitor"/>
    <property type="match status" value="1"/>
</dbReference>
<dbReference type="GO" id="GO:0004674">
    <property type="term" value="F:protein serine/threonine kinase activity"/>
    <property type="evidence" value="ECO:0007669"/>
    <property type="project" value="UniProtKB-EC"/>
</dbReference>
<protein>
    <recommendedName>
        <fullName evidence="3">non-specific serine/threonine protein kinase</fullName>
        <ecNumber evidence="3">2.7.11.1</ecNumber>
    </recommendedName>
</protein>
<name>A0A9Q0H2P6_9MAGN</name>
<dbReference type="OrthoDB" id="418615at2759"/>
<evidence type="ECO:0000256" key="5">
    <source>
        <dbReference type="ARBA" id="ARBA00022614"/>
    </source>
</evidence>
<dbReference type="GO" id="GO:0005524">
    <property type="term" value="F:ATP binding"/>
    <property type="evidence" value="ECO:0007669"/>
    <property type="project" value="UniProtKB-KW"/>
</dbReference>
<dbReference type="Gene3D" id="3.30.200.20">
    <property type="entry name" value="Phosphorylase Kinase, domain 1"/>
    <property type="match status" value="1"/>
</dbReference>
<dbReference type="EC" id="2.7.11.1" evidence="3"/>
<dbReference type="FunFam" id="1.10.510.10:FF:000480">
    <property type="entry name" value="Pollen receptor-like kinase 1"/>
    <property type="match status" value="1"/>
</dbReference>
<dbReference type="EMBL" id="JAMYWD010000010">
    <property type="protein sequence ID" value="KAJ4958731.1"/>
    <property type="molecule type" value="Genomic_DNA"/>
</dbReference>
<dbReference type="Gene3D" id="1.10.510.10">
    <property type="entry name" value="Transferase(Phosphotransferase) domain 1"/>
    <property type="match status" value="1"/>
</dbReference>
<evidence type="ECO:0000256" key="15">
    <source>
        <dbReference type="ARBA" id="ARBA00023170"/>
    </source>
</evidence>
<evidence type="ECO:0000313" key="23">
    <source>
        <dbReference type="Proteomes" id="UP001141806"/>
    </source>
</evidence>
<evidence type="ECO:0000256" key="4">
    <source>
        <dbReference type="ARBA" id="ARBA00022553"/>
    </source>
</evidence>
<feature type="domain" description="Protein kinase" evidence="21">
    <location>
        <begin position="345"/>
        <end position="620"/>
    </location>
</feature>
<dbReference type="InterPro" id="IPR032675">
    <property type="entry name" value="LRR_dom_sf"/>
</dbReference>
<keyword evidence="11" id="KW-0418">Kinase</keyword>
<keyword evidence="5" id="KW-0433">Leucine-rich repeat</keyword>
<dbReference type="PANTHER" id="PTHR48007">
    <property type="entry name" value="LEUCINE-RICH REPEAT RECEPTOR-LIKE PROTEIN KINASE PXC1"/>
    <property type="match status" value="1"/>
</dbReference>
<keyword evidence="23" id="KW-1185">Reference proteome</keyword>
<dbReference type="InterPro" id="IPR000719">
    <property type="entry name" value="Prot_kinase_dom"/>
</dbReference>
<evidence type="ECO:0000256" key="7">
    <source>
        <dbReference type="ARBA" id="ARBA00022692"/>
    </source>
</evidence>
<keyword evidence="4" id="KW-0597">Phosphoprotein</keyword>
<keyword evidence="8" id="KW-0732">Signal</keyword>
<dbReference type="FunFam" id="3.30.200.20:FF:000307">
    <property type="entry name" value="pollen receptor-like kinase 1"/>
    <property type="match status" value="1"/>
</dbReference>
<comment type="caution">
    <text evidence="22">The sequence shown here is derived from an EMBL/GenBank/DDBJ whole genome shotgun (WGS) entry which is preliminary data.</text>
</comment>
<comment type="subcellular location">
    <subcellularLocation>
        <location evidence="1">Membrane</location>
        <topology evidence="1">Single-pass membrane protein</topology>
    </subcellularLocation>
</comment>
<accession>A0A9Q0H2P6</accession>
<evidence type="ECO:0000256" key="13">
    <source>
        <dbReference type="ARBA" id="ARBA00022989"/>
    </source>
</evidence>
<evidence type="ECO:0000259" key="21">
    <source>
        <dbReference type="PROSITE" id="PS50011"/>
    </source>
</evidence>
<keyword evidence="7 20" id="KW-0812">Transmembrane</keyword>
<keyword evidence="13 20" id="KW-1133">Transmembrane helix</keyword>
<evidence type="ECO:0000256" key="8">
    <source>
        <dbReference type="ARBA" id="ARBA00022729"/>
    </source>
</evidence>
<comment type="catalytic activity">
    <reaction evidence="17">
        <text>L-threonyl-[protein] + ATP = O-phospho-L-threonyl-[protein] + ADP + H(+)</text>
        <dbReference type="Rhea" id="RHEA:46608"/>
        <dbReference type="Rhea" id="RHEA-COMP:11060"/>
        <dbReference type="Rhea" id="RHEA-COMP:11605"/>
        <dbReference type="ChEBI" id="CHEBI:15378"/>
        <dbReference type="ChEBI" id="CHEBI:30013"/>
        <dbReference type="ChEBI" id="CHEBI:30616"/>
        <dbReference type="ChEBI" id="CHEBI:61977"/>
        <dbReference type="ChEBI" id="CHEBI:456216"/>
        <dbReference type="EC" id="2.7.11.1"/>
    </reaction>
</comment>
<evidence type="ECO:0000256" key="14">
    <source>
        <dbReference type="ARBA" id="ARBA00023136"/>
    </source>
</evidence>
<keyword evidence="6" id="KW-0808">Transferase</keyword>
<evidence type="ECO:0000256" key="3">
    <source>
        <dbReference type="ARBA" id="ARBA00012513"/>
    </source>
</evidence>
<evidence type="ECO:0000256" key="18">
    <source>
        <dbReference type="ARBA" id="ARBA00048679"/>
    </source>
</evidence>
<dbReference type="InterPro" id="IPR013210">
    <property type="entry name" value="LRR_N_plant-typ"/>
</dbReference>
<dbReference type="SUPFAM" id="SSF56112">
    <property type="entry name" value="Protein kinase-like (PK-like)"/>
    <property type="match status" value="1"/>
</dbReference>
<dbReference type="InterPro" id="IPR046959">
    <property type="entry name" value="PRK1-6/SRF4-like"/>
</dbReference>
<evidence type="ECO:0000256" key="11">
    <source>
        <dbReference type="ARBA" id="ARBA00022777"/>
    </source>
</evidence>
<feature type="compositionally biased region" description="Polar residues" evidence="19">
    <location>
        <begin position="630"/>
        <end position="641"/>
    </location>
</feature>
<comment type="catalytic activity">
    <reaction evidence="18">
        <text>L-seryl-[protein] + ATP = O-phospho-L-seryl-[protein] + ADP + H(+)</text>
        <dbReference type="Rhea" id="RHEA:17989"/>
        <dbReference type="Rhea" id="RHEA-COMP:9863"/>
        <dbReference type="Rhea" id="RHEA-COMP:11604"/>
        <dbReference type="ChEBI" id="CHEBI:15378"/>
        <dbReference type="ChEBI" id="CHEBI:29999"/>
        <dbReference type="ChEBI" id="CHEBI:30616"/>
        <dbReference type="ChEBI" id="CHEBI:83421"/>
        <dbReference type="ChEBI" id="CHEBI:456216"/>
        <dbReference type="EC" id="2.7.11.1"/>
    </reaction>
</comment>
<keyword evidence="12" id="KW-0067">ATP-binding</keyword>
<evidence type="ECO:0000256" key="17">
    <source>
        <dbReference type="ARBA" id="ARBA00047899"/>
    </source>
</evidence>
<keyword evidence="15" id="KW-0675">Receptor</keyword>
<proteinExistence type="inferred from homology"/>
<organism evidence="22 23">
    <name type="scientific">Protea cynaroides</name>
    <dbReference type="NCBI Taxonomy" id="273540"/>
    <lineage>
        <taxon>Eukaryota</taxon>
        <taxon>Viridiplantae</taxon>
        <taxon>Streptophyta</taxon>
        <taxon>Embryophyta</taxon>
        <taxon>Tracheophyta</taxon>
        <taxon>Spermatophyta</taxon>
        <taxon>Magnoliopsida</taxon>
        <taxon>Proteales</taxon>
        <taxon>Proteaceae</taxon>
        <taxon>Protea</taxon>
    </lineage>
</organism>
<evidence type="ECO:0000256" key="6">
    <source>
        <dbReference type="ARBA" id="ARBA00022679"/>
    </source>
</evidence>
<dbReference type="PROSITE" id="PS50011">
    <property type="entry name" value="PROTEIN_KINASE_DOM"/>
    <property type="match status" value="1"/>
</dbReference>
<reference evidence="22" key="1">
    <citation type="journal article" date="2023" name="Plant J.">
        <title>The genome of the king protea, Protea cynaroides.</title>
        <authorList>
            <person name="Chang J."/>
            <person name="Duong T.A."/>
            <person name="Schoeman C."/>
            <person name="Ma X."/>
            <person name="Roodt D."/>
            <person name="Barker N."/>
            <person name="Li Z."/>
            <person name="Van de Peer Y."/>
            <person name="Mizrachi E."/>
        </authorList>
    </citation>
    <scope>NUCLEOTIDE SEQUENCE</scope>
    <source>
        <tissue evidence="22">Young leaves</tissue>
    </source>
</reference>
<evidence type="ECO:0000256" key="16">
    <source>
        <dbReference type="ARBA" id="ARBA00023180"/>
    </source>
</evidence>
<evidence type="ECO:0000256" key="1">
    <source>
        <dbReference type="ARBA" id="ARBA00004167"/>
    </source>
</evidence>